<organism evidence="2 3">
    <name type="scientific">Halovulum marinum</name>
    <dbReference type="NCBI Taxonomy" id="2662447"/>
    <lineage>
        <taxon>Bacteria</taxon>
        <taxon>Pseudomonadati</taxon>
        <taxon>Pseudomonadota</taxon>
        <taxon>Alphaproteobacteria</taxon>
        <taxon>Rhodobacterales</taxon>
        <taxon>Paracoccaceae</taxon>
        <taxon>Halovulum</taxon>
    </lineage>
</organism>
<reference evidence="2 3" key="1">
    <citation type="submission" date="2019-10" db="EMBL/GenBank/DDBJ databases">
        <title>Cognatihalovulum marinum gen. nov. sp. nov., a new member of the family Rhodobacteraceae isolated from deep seawater of the Northwest Indian Ocean.</title>
        <authorList>
            <person name="Ruan C."/>
            <person name="Wang J."/>
            <person name="Zheng X."/>
            <person name="Song L."/>
            <person name="Zhu Y."/>
            <person name="Huang Y."/>
            <person name="Lu Z."/>
            <person name="Du W."/>
            <person name="Huang L."/>
            <person name="Dai X."/>
        </authorList>
    </citation>
    <scope>NUCLEOTIDE SEQUENCE [LARGE SCALE GENOMIC DNA]</scope>
    <source>
        <strain evidence="2 3">2CG4</strain>
    </source>
</reference>
<dbReference type="InterPro" id="IPR036061">
    <property type="entry name" value="CheW-like_dom_sf"/>
</dbReference>
<dbReference type="PANTHER" id="PTHR22617:SF23">
    <property type="entry name" value="CHEMOTAXIS PROTEIN CHEW"/>
    <property type="match status" value="1"/>
</dbReference>
<dbReference type="InterPro" id="IPR002545">
    <property type="entry name" value="CheW-lke_dom"/>
</dbReference>
<dbReference type="GO" id="GO:0007165">
    <property type="term" value="P:signal transduction"/>
    <property type="evidence" value="ECO:0007669"/>
    <property type="project" value="InterPro"/>
</dbReference>
<dbReference type="RefSeq" id="WP_154445942.1">
    <property type="nucleotide sequence ID" value="NZ_WIND01000004.1"/>
</dbReference>
<gene>
    <name evidence="2" type="ORF">GE300_07490</name>
</gene>
<evidence type="ECO:0000313" key="3">
    <source>
        <dbReference type="Proteomes" id="UP000474957"/>
    </source>
</evidence>
<feature type="domain" description="CheW-like" evidence="1">
    <location>
        <begin position="13"/>
        <end position="154"/>
    </location>
</feature>
<dbReference type="AlphaFoldDB" id="A0A6L5YZ19"/>
<dbReference type="Pfam" id="PF01584">
    <property type="entry name" value="CheW"/>
    <property type="match status" value="1"/>
</dbReference>
<dbReference type="SMART" id="SM00260">
    <property type="entry name" value="CheW"/>
    <property type="match status" value="1"/>
</dbReference>
<accession>A0A6L5YZ19</accession>
<dbReference type="SUPFAM" id="SSF50341">
    <property type="entry name" value="CheW-like"/>
    <property type="match status" value="1"/>
</dbReference>
<dbReference type="Proteomes" id="UP000474957">
    <property type="component" value="Unassembled WGS sequence"/>
</dbReference>
<proteinExistence type="predicted"/>
<comment type="caution">
    <text evidence="2">The sequence shown here is derived from an EMBL/GenBank/DDBJ whole genome shotgun (WGS) entry which is preliminary data.</text>
</comment>
<evidence type="ECO:0000259" key="1">
    <source>
        <dbReference type="PROSITE" id="PS50851"/>
    </source>
</evidence>
<keyword evidence="3" id="KW-1185">Reference proteome</keyword>
<dbReference type="Gene3D" id="2.40.50.180">
    <property type="entry name" value="CheA-289, Domain 4"/>
    <property type="match status" value="1"/>
</dbReference>
<dbReference type="Gene3D" id="2.30.30.40">
    <property type="entry name" value="SH3 Domains"/>
    <property type="match status" value="1"/>
</dbReference>
<sequence length="157" mass="16480">MTAIPNPEARAELRQFVTFRAAGGAYGVPITSVREIRQWAPVTALPDQPAHTFGLLNLRGTIVPVHDLRVRFGAPRVEPTPEHVVVIVWIGGRTVGVIVDSVSDILAIPGNRIRPVPMAPAGGVAAMVSGLVPAAGGEMVALLDLEAVFPECTDPGP</sequence>
<dbReference type="GO" id="GO:0006935">
    <property type="term" value="P:chemotaxis"/>
    <property type="evidence" value="ECO:0007669"/>
    <property type="project" value="InterPro"/>
</dbReference>
<dbReference type="PANTHER" id="PTHR22617">
    <property type="entry name" value="CHEMOTAXIS SENSOR HISTIDINE KINASE-RELATED"/>
    <property type="match status" value="1"/>
</dbReference>
<name>A0A6L5YZ19_9RHOB</name>
<evidence type="ECO:0000313" key="2">
    <source>
        <dbReference type="EMBL" id="MSU89458.1"/>
    </source>
</evidence>
<dbReference type="PROSITE" id="PS50851">
    <property type="entry name" value="CHEW"/>
    <property type="match status" value="1"/>
</dbReference>
<dbReference type="InterPro" id="IPR039315">
    <property type="entry name" value="CheW"/>
</dbReference>
<dbReference type="GO" id="GO:0005829">
    <property type="term" value="C:cytosol"/>
    <property type="evidence" value="ECO:0007669"/>
    <property type="project" value="TreeGrafter"/>
</dbReference>
<dbReference type="EMBL" id="WIND01000004">
    <property type="protein sequence ID" value="MSU89458.1"/>
    <property type="molecule type" value="Genomic_DNA"/>
</dbReference>
<protein>
    <submittedName>
        <fullName evidence="2">Chemotaxis protein CheW</fullName>
    </submittedName>
</protein>